<proteinExistence type="predicted"/>
<dbReference type="HOGENOM" id="CLU_3216928_0_0_6"/>
<name>B8F753_GLAP5</name>
<evidence type="ECO:0000313" key="2">
    <source>
        <dbReference type="Proteomes" id="UP000006743"/>
    </source>
</evidence>
<sequence length="44" mass="5030">MSKVARFYLTLLSFASEICPTALNNHKFTNTKSSKFKQIGVFLF</sequence>
<dbReference type="AlphaFoldDB" id="B8F753"/>
<dbReference type="Proteomes" id="UP000006743">
    <property type="component" value="Chromosome"/>
</dbReference>
<gene>
    <name evidence="1" type="ordered locus">HAPS_1604</name>
</gene>
<dbReference type="KEGG" id="hap:HAPS_1604"/>
<protein>
    <submittedName>
        <fullName evidence="1">Uncharacterized protein</fullName>
    </submittedName>
</protein>
<reference evidence="1 2" key="1">
    <citation type="journal article" date="2009" name="J. Bacteriol.">
        <title>Complete genome sequence of Haemophilus parasuis SH0165.</title>
        <authorList>
            <person name="Yue M."/>
            <person name="Yang F."/>
            <person name="Yang J."/>
            <person name="Bei W."/>
            <person name="Cai X."/>
            <person name="Chen L."/>
            <person name="Dong J."/>
            <person name="Zhou R."/>
            <person name="Jin M."/>
            <person name="Jin Q."/>
            <person name="Chen H."/>
        </authorList>
    </citation>
    <scope>NUCLEOTIDE SEQUENCE [LARGE SCALE GENOMIC DNA]</scope>
    <source>
        <strain evidence="1 2">SH0165</strain>
    </source>
</reference>
<dbReference type="STRING" id="557723.HAPS_1604"/>
<accession>B8F753</accession>
<dbReference type="EMBL" id="CP001321">
    <property type="protein sequence ID" value="ACL33155.1"/>
    <property type="molecule type" value="Genomic_DNA"/>
</dbReference>
<keyword evidence="2" id="KW-1185">Reference proteome</keyword>
<organism evidence="1 2">
    <name type="scientific">Glaesserella parasuis serovar 5 (strain SH0165)</name>
    <name type="common">Haemophilus parasuis</name>
    <dbReference type="NCBI Taxonomy" id="557723"/>
    <lineage>
        <taxon>Bacteria</taxon>
        <taxon>Pseudomonadati</taxon>
        <taxon>Pseudomonadota</taxon>
        <taxon>Gammaproteobacteria</taxon>
        <taxon>Pasteurellales</taxon>
        <taxon>Pasteurellaceae</taxon>
        <taxon>Glaesserella</taxon>
    </lineage>
</organism>
<evidence type="ECO:0000313" key="1">
    <source>
        <dbReference type="EMBL" id="ACL33155.1"/>
    </source>
</evidence>